<proteinExistence type="predicted"/>
<evidence type="ECO:0000313" key="3">
    <source>
        <dbReference type="Proteomes" id="UP000305778"/>
    </source>
</evidence>
<feature type="compositionally biased region" description="Pro residues" evidence="1">
    <location>
        <begin position="1"/>
        <end position="13"/>
    </location>
</feature>
<feature type="region of interest" description="Disordered" evidence="1">
    <location>
        <begin position="1"/>
        <end position="70"/>
    </location>
</feature>
<evidence type="ECO:0000256" key="1">
    <source>
        <dbReference type="SAM" id="MobiDB-lite"/>
    </source>
</evidence>
<gene>
    <name evidence="2" type="ORF">FCI23_25645</name>
</gene>
<evidence type="ECO:0000313" key="2">
    <source>
        <dbReference type="EMBL" id="TKA08965.1"/>
    </source>
</evidence>
<dbReference type="Proteomes" id="UP000305778">
    <property type="component" value="Unassembled WGS sequence"/>
</dbReference>
<organism evidence="2 3">
    <name type="scientific">Actinacidiphila oryziradicis</name>
    <dbReference type="NCBI Taxonomy" id="2571141"/>
    <lineage>
        <taxon>Bacteria</taxon>
        <taxon>Bacillati</taxon>
        <taxon>Actinomycetota</taxon>
        <taxon>Actinomycetes</taxon>
        <taxon>Kitasatosporales</taxon>
        <taxon>Streptomycetaceae</taxon>
        <taxon>Actinacidiphila</taxon>
    </lineage>
</organism>
<name>A0A4U0T789_9ACTN</name>
<feature type="compositionally biased region" description="Basic residues" evidence="1">
    <location>
        <begin position="14"/>
        <end position="28"/>
    </location>
</feature>
<reference evidence="2 3" key="1">
    <citation type="submission" date="2019-04" db="EMBL/GenBank/DDBJ databases">
        <title>Streptomyces oryziradicis sp. nov., a novel actinomycete isolated from rhizosphere soil of rice (Oryza sativa L.).</title>
        <authorList>
            <person name="Li C."/>
        </authorList>
    </citation>
    <scope>NUCLEOTIDE SEQUENCE [LARGE SCALE GENOMIC DNA]</scope>
    <source>
        <strain evidence="2 3">NEAU-C40</strain>
    </source>
</reference>
<keyword evidence="3" id="KW-1185">Reference proteome</keyword>
<accession>A0A4U0T789</accession>
<dbReference type="AlphaFoldDB" id="A0A4U0T789"/>
<feature type="compositionally biased region" description="Basic residues" evidence="1">
    <location>
        <begin position="51"/>
        <end position="70"/>
    </location>
</feature>
<sequence>MASFRPPPRPLRPPPHRPRPPRPRRRTAGSRPATGSPRAGRPRPPMGPRWTRLRLRRHFRLLRPRTPRSR</sequence>
<protein>
    <submittedName>
        <fullName evidence="2">Uncharacterized protein</fullName>
    </submittedName>
</protein>
<comment type="caution">
    <text evidence="2">The sequence shown here is derived from an EMBL/GenBank/DDBJ whole genome shotgun (WGS) entry which is preliminary data.</text>
</comment>
<dbReference type="EMBL" id="SUMC01000026">
    <property type="protein sequence ID" value="TKA08965.1"/>
    <property type="molecule type" value="Genomic_DNA"/>
</dbReference>